<sequence length="70" mass="7702">MSRLALGDDESSADVGDPRPRLLTIVAFVGLEMVALPCYVHRSDVDVDIRAVETPIERRGTSTTGTRRYP</sequence>
<dbReference type="AlphaFoldDB" id="A0A3T0T2W2"/>
<reference evidence="1 2" key="1">
    <citation type="submission" date="2018-03" db="EMBL/GenBank/DDBJ databases">
        <title>Bacteriophage NCPPB3778 and a type I-E CRISPR drive the evolution of the US Biological Select Agent, Rathayibacter toxicus.</title>
        <authorList>
            <person name="Davis E.W.II."/>
            <person name="Tabima J.F."/>
            <person name="Weisberg A.J."/>
            <person name="Dantas Lopes L."/>
            <person name="Wiseman M.S."/>
            <person name="Wiseman M.S."/>
            <person name="Pupko T."/>
            <person name="Belcher M.S."/>
            <person name="Sechler A.J."/>
            <person name="Tancos M.A."/>
            <person name="Schroeder B.K."/>
            <person name="Murray T.D."/>
            <person name="Luster D.G."/>
            <person name="Schneider W.L."/>
            <person name="Rogers E."/>
            <person name="Andreote F.D."/>
            <person name="Grunwald N.J."/>
            <person name="Putnam M.L."/>
            <person name="Chang J.H."/>
        </authorList>
    </citation>
    <scope>NUCLEOTIDE SEQUENCE [LARGE SCALE GENOMIC DNA]</scope>
    <source>
        <strain evidence="1 2">DSM 15932</strain>
    </source>
</reference>
<gene>
    <name evidence="1" type="ORF">C1I64_13505</name>
</gene>
<proteinExistence type="predicted"/>
<dbReference type="Proteomes" id="UP000285317">
    <property type="component" value="Chromosome"/>
</dbReference>
<organism evidence="1 2">
    <name type="scientific">Rathayibacter festucae DSM 15932</name>
    <dbReference type="NCBI Taxonomy" id="1328866"/>
    <lineage>
        <taxon>Bacteria</taxon>
        <taxon>Bacillati</taxon>
        <taxon>Actinomycetota</taxon>
        <taxon>Actinomycetes</taxon>
        <taxon>Micrococcales</taxon>
        <taxon>Microbacteriaceae</taxon>
        <taxon>Rathayibacter</taxon>
    </lineage>
</organism>
<evidence type="ECO:0000313" key="1">
    <source>
        <dbReference type="EMBL" id="AZZ52954.1"/>
    </source>
</evidence>
<name>A0A3T0T2W2_9MICO</name>
<protein>
    <submittedName>
        <fullName evidence="1">Uncharacterized protein</fullName>
    </submittedName>
</protein>
<accession>A0A3T0T2W2</accession>
<evidence type="ECO:0000313" key="2">
    <source>
        <dbReference type="Proteomes" id="UP000285317"/>
    </source>
</evidence>
<dbReference type="EMBL" id="CP028137">
    <property type="protein sequence ID" value="AZZ52954.1"/>
    <property type="molecule type" value="Genomic_DNA"/>
</dbReference>
<dbReference type="KEGG" id="rfs:C1I64_13505"/>